<dbReference type="RefSeq" id="WP_168522940.1">
    <property type="nucleotide sequence ID" value="NZ_JAAXLS010000066.1"/>
</dbReference>
<comment type="caution">
    <text evidence="8">The sequence shown here is derived from an EMBL/GenBank/DDBJ whole genome shotgun (WGS) entry which is preliminary data.</text>
</comment>
<reference evidence="8 9" key="1">
    <citation type="submission" date="2020-04" db="EMBL/GenBank/DDBJ databases">
        <title>Novel species.</title>
        <authorList>
            <person name="Teo W.F.A."/>
            <person name="Lipun K."/>
            <person name="Srisuk N."/>
            <person name="Duangmal K."/>
        </authorList>
    </citation>
    <scope>NUCLEOTIDE SEQUENCE [LARGE SCALE GENOMIC DNA]</scope>
    <source>
        <strain evidence="8 9">K13G38</strain>
    </source>
</reference>
<evidence type="ECO:0000256" key="1">
    <source>
        <dbReference type="ARBA" id="ARBA00010088"/>
    </source>
</evidence>
<evidence type="ECO:0000256" key="5">
    <source>
        <dbReference type="SAM" id="SignalP"/>
    </source>
</evidence>
<dbReference type="PANTHER" id="PTHR43248">
    <property type="entry name" value="2-SUCCINYL-6-HYDROXY-2,4-CYCLOHEXADIENE-1-CARBOXYLATE SYNTHASE"/>
    <property type="match status" value="1"/>
</dbReference>
<dbReference type="Gene3D" id="3.40.50.1820">
    <property type="entry name" value="alpha/beta hydrolase"/>
    <property type="match status" value="1"/>
</dbReference>
<dbReference type="SUPFAM" id="SSF53474">
    <property type="entry name" value="alpha/beta-Hydrolases"/>
    <property type="match status" value="1"/>
</dbReference>
<feature type="region of interest" description="Disordered" evidence="4">
    <location>
        <begin position="477"/>
        <end position="532"/>
    </location>
</feature>
<dbReference type="InterPro" id="IPR000073">
    <property type="entry name" value="AB_hydrolase_1"/>
</dbReference>
<keyword evidence="2 5" id="KW-0732">Signal</keyword>
<proteinExistence type="inferred from homology"/>
<dbReference type="PROSITE" id="PS51257">
    <property type="entry name" value="PROKAR_LIPOPROTEIN"/>
    <property type="match status" value="1"/>
</dbReference>
<evidence type="ECO:0000259" key="6">
    <source>
        <dbReference type="Pfam" id="PF00561"/>
    </source>
</evidence>
<dbReference type="InterPro" id="IPR029058">
    <property type="entry name" value="AB_hydrolase_fold"/>
</dbReference>
<dbReference type="InterPro" id="IPR051601">
    <property type="entry name" value="Serine_prot/Carboxylest_S33"/>
</dbReference>
<name>A0ABX1JIX4_9PSEU</name>
<dbReference type="Proteomes" id="UP000715441">
    <property type="component" value="Unassembled WGS sequence"/>
</dbReference>
<comment type="similarity">
    <text evidence="1">Belongs to the peptidase S33 family.</text>
</comment>
<evidence type="ECO:0000313" key="9">
    <source>
        <dbReference type="Proteomes" id="UP000715441"/>
    </source>
</evidence>
<dbReference type="InterPro" id="IPR013595">
    <property type="entry name" value="Pept_S33_TAP-like_C"/>
</dbReference>
<dbReference type="EMBL" id="JAAXLS010000066">
    <property type="protein sequence ID" value="NKQ58779.1"/>
    <property type="molecule type" value="Genomic_DNA"/>
</dbReference>
<evidence type="ECO:0000256" key="3">
    <source>
        <dbReference type="ARBA" id="ARBA00022801"/>
    </source>
</evidence>
<feature type="domain" description="Peptidase S33 tripeptidyl aminopeptidase-like C-terminal" evidence="7">
    <location>
        <begin position="386"/>
        <end position="482"/>
    </location>
</feature>
<dbReference type="PANTHER" id="PTHR43248:SF29">
    <property type="entry name" value="TRIPEPTIDYL AMINOPEPTIDASE"/>
    <property type="match status" value="1"/>
</dbReference>
<accession>A0ABX1JIX4</accession>
<feature type="signal peptide" evidence="5">
    <location>
        <begin position="1"/>
        <end position="26"/>
    </location>
</feature>
<evidence type="ECO:0000313" key="8">
    <source>
        <dbReference type="EMBL" id="NKQ58779.1"/>
    </source>
</evidence>
<feature type="chain" id="PRO_5046207148" evidence="5">
    <location>
        <begin position="27"/>
        <end position="532"/>
    </location>
</feature>
<gene>
    <name evidence="8" type="ORF">HFP15_38650</name>
</gene>
<keyword evidence="9" id="KW-1185">Reference proteome</keyword>
<organism evidence="8 9">
    <name type="scientific">Amycolatopsis acididurans</name>
    <dbReference type="NCBI Taxonomy" id="2724524"/>
    <lineage>
        <taxon>Bacteria</taxon>
        <taxon>Bacillati</taxon>
        <taxon>Actinomycetota</taxon>
        <taxon>Actinomycetes</taxon>
        <taxon>Pseudonocardiales</taxon>
        <taxon>Pseudonocardiaceae</taxon>
        <taxon>Amycolatopsis</taxon>
    </lineage>
</organism>
<feature type="domain" description="AB hydrolase-1" evidence="6">
    <location>
        <begin position="89"/>
        <end position="250"/>
    </location>
</feature>
<evidence type="ECO:0000256" key="2">
    <source>
        <dbReference type="ARBA" id="ARBA00022729"/>
    </source>
</evidence>
<dbReference type="GO" id="GO:0016787">
    <property type="term" value="F:hydrolase activity"/>
    <property type="evidence" value="ECO:0007669"/>
    <property type="project" value="UniProtKB-KW"/>
</dbReference>
<dbReference type="Pfam" id="PF08386">
    <property type="entry name" value="Abhydrolase_4"/>
    <property type="match status" value="1"/>
</dbReference>
<dbReference type="Pfam" id="PF00561">
    <property type="entry name" value="Abhydrolase_1"/>
    <property type="match status" value="1"/>
</dbReference>
<keyword evidence="3 8" id="KW-0378">Hydrolase</keyword>
<evidence type="ECO:0000259" key="7">
    <source>
        <dbReference type="Pfam" id="PF08386"/>
    </source>
</evidence>
<protein>
    <submittedName>
        <fullName evidence="8">Alpha/beta hydrolase</fullName>
    </submittedName>
</protein>
<evidence type="ECO:0000256" key="4">
    <source>
        <dbReference type="SAM" id="MobiDB-lite"/>
    </source>
</evidence>
<sequence length="532" mass="56948">MNKLVSAIAAVGVLAGCLTAMPSASAAPATPDFTPAPIVWGACESAKLRKAGAECGFLDVPLDHANPAGATVSLAVSQVRHTTAQSQGVMLVNPGGPGGSGLGLSVLGKSVPNGAGSSYDWIGFDPRGVGASKPALSCDPGYFKYDRPGYVPTTPQLEQTWLASSKGYAGACAKNGALLEHMKTTDVAQDMDSLRKALGRQQINYYGFSYGTYLGQVYATLHPDRVRRMVLDSNVDPRKVWYQANLGQDVAFDRNIKIYFDWIAKYDNVYHLGTSGDVVEDRWYAAQRDLAKNPAGGVIGPDEWTDIFLQAGYYRFGWEDMARAFAGWVHNSDWKTLKALYDDSSSPGDDNGFAVYNAVQCTDVQWPTNWNKWRADNWATYFRAPFETWGNAWYNAPCVSWPAKAGTPVNVDGTKVASALLIGEELDAATPFAGSVEVRKRFPNSSLIGEPGGATHADSLSGDACVDDQVADYLATGKLPPRKPGNGPDTTCAPLPDPVPAGAAESKSDDAMGNGKQPAELRQALLDSVTHR</sequence>